<evidence type="ECO:0000256" key="7">
    <source>
        <dbReference type="SAM" id="MobiDB-lite"/>
    </source>
</evidence>
<evidence type="ECO:0000256" key="5">
    <source>
        <dbReference type="ARBA" id="ARBA00022840"/>
    </source>
</evidence>
<keyword evidence="10" id="KW-1185">Reference proteome</keyword>
<evidence type="ECO:0000256" key="2">
    <source>
        <dbReference type="ARBA" id="ARBA00005417"/>
    </source>
</evidence>
<evidence type="ECO:0000313" key="10">
    <source>
        <dbReference type="Proteomes" id="UP000194577"/>
    </source>
</evidence>
<dbReference type="InterPro" id="IPR003593">
    <property type="entry name" value="AAA+_ATPase"/>
</dbReference>
<evidence type="ECO:0000256" key="1">
    <source>
        <dbReference type="ARBA" id="ARBA00004202"/>
    </source>
</evidence>
<dbReference type="PROSITE" id="PS50893">
    <property type="entry name" value="ABC_TRANSPORTER_2"/>
    <property type="match status" value="1"/>
</dbReference>
<protein>
    <submittedName>
        <fullName evidence="9">Multidrug ABC transporter ATP-binding protein</fullName>
    </submittedName>
</protein>
<dbReference type="GO" id="GO:0005524">
    <property type="term" value="F:ATP binding"/>
    <property type="evidence" value="ECO:0007669"/>
    <property type="project" value="UniProtKB-KW"/>
</dbReference>
<dbReference type="InterPro" id="IPR003439">
    <property type="entry name" value="ABC_transporter-like_ATP-bd"/>
</dbReference>
<dbReference type="Gene3D" id="3.40.50.300">
    <property type="entry name" value="P-loop containing nucleotide triphosphate hydrolases"/>
    <property type="match status" value="1"/>
</dbReference>
<feature type="compositionally biased region" description="Polar residues" evidence="7">
    <location>
        <begin position="1"/>
        <end position="13"/>
    </location>
</feature>
<keyword evidence="3" id="KW-0813">Transport</keyword>
<evidence type="ECO:0000259" key="8">
    <source>
        <dbReference type="PROSITE" id="PS50893"/>
    </source>
</evidence>
<evidence type="ECO:0000313" key="9">
    <source>
        <dbReference type="EMBL" id="PHP53126.1"/>
    </source>
</evidence>
<evidence type="ECO:0000256" key="6">
    <source>
        <dbReference type="ARBA" id="ARBA00023251"/>
    </source>
</evidence>
<name>A0ABX4MD28_9ACTO</name>
<comment type="caution">
    <text evidence="9">The sequence shown here is derived from an EMBL/GenBank/DDBJ whole genome shotgun (WGS) entry which is preliminary data.</text>
</comment>
<comment type="subcellular location">
    <subcellularLocation>
        <location evidence="1">Cell membrane</location>
        <topology evidence="1">Peripheral membrane protein</topology>
    </subcellularLocation>
</comment>
<dbReference type="Pfam" id="PF00005">
    <property type="entry name" value="ABC_tran"/>
    <property type="match status" value="1"/>
</dbReference>
<dbReference type="InterPro" id="IPR050763">
    <property type="entry name" value="ABC_transporter_ATP-binding"/>
</dbReference>
<dbReference type="PANTHER" id="PTHR42711:SF5">
    <property type="entry name" value="ABC TRANSPORTER ATP-BINDING PROTEIN NATA"/>
    <property type="match status" value="1"/>
</dbReference>
<keyword evidence="5 9" id="KW-0067">ATP-binding</keyword>
<proteinExistence type="inferred from homology"/>
<evidence type="ECO:0000256" key="4">
    <source>
        <dbReference type="ARBA" id="ARBA00022741"/>
    </source>
</evidence>
<evidence type="ECO:0000256" key="3">
    <source>
        <dbReference type="ARBA" id="ARBA00022448"/>
    </source>
</evidence>
<sequence length="271" mass="28972">METLTSDGPGTQHRQGKRSREDTRPVVTLDQVSREFGRLQALAPLDLEVGVGRVLGLLGPNGAGKTTLMSIMACELAPSTGEVTVGGTLVTDTSAARRARRRLALMPQRPASVPGFSALDTVEYAAWAKGLPTRGRREPCMNALDRVGLAAQAKRPLRTLSGGMVQRVHLAAALVSRPALLLLDEPTVGLDPAQRIAFRALVEELEDTATVLATHLVEDVRALSDEIMVLDAGQVRFRGTTAESEARATSDAPGDNQLERGYMSVLSQEQS</sequence>
<dbReference type="PANTHER" id="PTHR42711">
    <property type="entry name" value="ABC TRANSPORTER ATP-BINDING PROTEIN"/>
    <property type="match status" value="1"/>
</dbReference>
<feature type="domain" description="ABC transporter" evidence="8">
    <location>
        <begin position="27"/>
        <end position="257"/>
    </location>
</feature>
<reference evidence="9 10" key="1">
    <citation type="submission" date="2017-10" db="EMBL/GenBank/DDBJ databases">
        <title>Draft genome sequence of cellulolytic Actinomyces sp CtC72 isolated from cattle rumen fluid.</title>
        <authorList>
            <person name="Joshi A.J."/>
            <person name="Vasudevan G."/>
            <person name="Lanjekar V.B."/>
            <person name="Hivarkar S."/>
            <person name="Engineer A."/>
            <person name="Pore S.D."/>
            <person name="Dhakephalkar P.K."/>
            <person name="Dagar S."/>
        </authorList>
    </citation>
    <scope>NUCLEOTIDE SEQUENCE [LARGE SCALE GENOMIC DNA]</scope>
    <source>
        <strain evidence="10">CtC72</strain>
    </source>
</reference>
<keyword evidence="6" id="KW-0046">Antibiotic resistance</keyword>
<accession>A0ABX4MD28</accession>
<organism evidence="9 10">
    <name type="scientific">Actinomyces ruminis</name>
    <dbReference type="NCBI Taxonomy" id="1937003"/>
    <lineage>
        <taxon>Bacteria</taxon>
        <taxon>Bacillati</taxon>
        <taxon>Actinomycetota</taxon>
        <taxon>Actinomycetes</taxon>
        <taxon>Actinomycetales</taxon>
        <taxon>Actinomycetaceae</taxon>
        <taxon>Actinomyces</taxon>
    </lineage>
</organism>
<dbReference type="Proteomes" id="UP000194577">
    <property type="component" value="Unassembled WGS sequence"/>
</dbReference>
<dbReference type="SUPFAM" id="SSF52540">
    <property type="entry name" value="P-loop containing nucleoside triphosphate hydrolases"/>
    <property type="match status" value="1"/>
</dbReference>
<dbReference type="InterPro" id="IPR027417">
    <property type="entry name" value="P-loop_NTPase"/>
</dbReference>
<gene>
    <name evidence="9" type="ORF">BW737_004690</name>
</gene>
<dbReference type="EMBL" id="MTPX02000031">
    <property type="protein sequence ID" value="PHP53126.1"/>
    <property type="molecule type" value="Genomic_DNA"/>
</dbReference>
<keyword evidence="4" id="KW-0547">Nucleotide-binding</keyword>
<dbReference type="SMART" id="SM00382">
    <property type="entry name" value="AAA"/>
    <property type="match status" value="1"/>
</dbReference>
<comment type="similarity">
    <text evidence="2">Belongs to the ABC transporter superfamily.</text>
</comment>
<feature type="region of interest" description="Disordered" evidence="7">
    <location>
        <begin position="1"/>
        <end position="25"/>
    </location>
</feature>
<feature type="region of interest" description="Disordered" evidence="7">
    <location>
        <begin position="241"/>
        <end position="271"/>
    </location>
</feature>